<evidence type="ECO:0000313" key="3">
    <source>
        <dbReference type="Proteomes" id="UP000482209"/>
    </source>
</evidence>
<keyword evidence="1" id="KW-0812">Transmembrane</keyword>
<organism evidence="2 3">
    <name type="scientific">Velocimicrobium porci</name>
    <dbReference type="NCBI Taxonomy" id="2606634"/>
    <lineage>
        <taxon>Bacteria</taxon>
        <taxon>Bacillati</taxon>
        <taxon>Bacillota</taxon>
        <taxon>Clostridia</taxon>
        <taxon>Lachnospirales</taxon>
        <taxon>Lachnospiraceae</taxon>
        <taxon>Velocimicrobium</taxon>
    </lineage>
</organism>
<keyword evidence="3" id="KW-1185">Reference proteome</keyword>
<keyword evidence="1" id="KW-1133">Transmembrane helix</keyword>
<sequence>MKETRLDDSASIYSKRNEESEKEKWSQMNGKEKWQYFSQYYLLKLCAIIVLSIFAIYLFVTILGPKDKLIFEMVLVNSNMEESKIEEMKQEIETLLKPEKREIVMLDDSYYISEKEQGDMSSEQKLSVCYYANELDIIVANRSVFEKYAKLGFFCDLAELLPTDQYSQVKEQLVFASTEEQKEETAYGISLEGSKQFEKYDTQISDPVIGIVSNSKNVKNAVSVLESYIK</sequence>
<gene>
    <name evidence="2" type="ORF">FYJ58_12480</name>
</gene>
<protein>
    <submittedName>
        <fullName evidence="2">Uncharacterized protein</fullName>
    </submittedName>
</protein>
<dbReference type="Proteomes" id="UP000482209">
    <property type="component" value="Unassembled WGS sequence"/>
</dbReference>
<evidence type="ECO:0000313" key="2">
    <source>
        <dbReference type="EMBL" id="MSS64684.1"/>
    </source>
</evidence>
<evidence type="ECO:0000256" key="1">
    <source>
        <dbReference type="SAM" id="Phobius"/>
    </source>
</evidence>
<name>A0A6L5Y176_9FIRM</name>
<feature type="transmembrane region" description="Helical" evidence="1">
    <location>
        <begin position="41"/>
        <end position="63"/>
    </location>
</feature>
<dbReference type="AlphaFoldDB" id="A0A6L5Y176"/>
<dbReference type="RefSeq" id="WP_154520075.1">
    <property type="nucleotide sequence ID" value="NZ_VUMT01000025.1"/>
</dbReference>
<comment type="caution">
    <text evidence="2">The sequence shown here is derived from an EMBL/GenBank/DDBJ whole genome shotgun (WGS) entry which is preliminary data.</text>
</comment>
<keyword evidence="1" id="KW-0472">Membrane</keyword>
<dbReference type="EMBL" id="VUMT01000025">
    <property type="protein sequence ID" value="MSS64684.1"/>
    <property type="molecule type" value="Genomic_DNA"/>
</dbReference>
<proteinExistence type="predicted"/>
<accession>A0A6L5Y176</accession>
<reference evidence="2 3" key="1">
    <citation type="submission" date="2019-08" db="EMBL/GenBank/DDBJ databases">
        <title>In-depth cultivation of the pig gut microbiome towards novel bacterial diversity and tailored functional studies.</title>
        <authorList>
            <person name="Wylensek D."/>
            <person name="Hitch T.C.A."/>
            <person name="Clavel T."/>
        </authorList>
    </citation>
    <scope>NUCLEOTIDE SEQUENCE [LARGE SCALE GENOMIC DNA]</scope>
    <source>
        <strain evidence="2 3">WCA-693-APC-MOT-I</strain>
    </source>
</reference>